<dbReference type="RefSeq" id="XP_020995755.1">
    <property type="nucleotide sequence ID" value="XM_021140096.2"/>
</dbReference>
<keyword evidence="3" id="KW-1185">Reference proteome</keyword>
<keyword evidence="2" id="KW-0472">Membrane</keyword>
<keyword evidence="2" id="KW-1133">Transmembrane helix</keyword>
<gene>
    <name evidence="4" type="primary">LOC107483391</name>
</gene>
<proteinExistence type="predicted"/>
<reference evidence="3" key="1">
    <citation type="journal article" date="2016" name="Nat. Genet.">
        <title>The genome sequences of Arachis duranensis and Arachis ipaensis, the diploid ancestors of cultivated peanut.</title>
        <authorList>
            <person name="Bertioli D.J."/>
            <person name="Cannon S.B."/>
            <person name="Froenicke L."/>
            <person name="Huang G."/>
            <person name="Farmer A.D."/>
            <person name="Cannon E.K."/>
            <person name="Liu X."/>
            <person name="Gao D."/>
            <person name="Clevenger J."/>
            <person name="Dash S."/>
            <person name="Ren L."/>
            <person name="Moretzsohn M.C."/>
            <person name="Shirasawa K."/>
            <person name="Huang W."/>
            <person name="Vidigal B."/>
            <person name="Abernathy B."/>
            <person name="Chu Y."/>
            <person name="Niederhuth C.E."/>
            <person name="Umale P."/>
            <person name="Araujo A.C."/>
            <person name="Kozik A."/>
            <person name="Kim K.D."/>
            <person name="Burow M.D."/>
            <person name="Varshney R.K."/>
            <person name="Wang X."/>
            <person name="Zhang X."/>
            <person name="Barkley N."/>
            <person name="Guimaraes P.M."/>
            <person name="Isobe S."/>
            <person name="Guo B."/>
            <person name="Liao B."/>
            <person name="Stalker H.T."/>
            <person name="Schmitz R.J."/>
            <person name="Scheffler B.E."/>
            <person name="Leal-Bertioli S.C."/>
            <person name="Xun X."/>
            <person name="Jackson S.A."/>
            <person name="Michelmore R."/>
            <person name="Ozias-Akins P."/>
        </authorList>
    </citation>
    <scope>NUCLEOTIDE SEQUENCE [LARGE SCALE GENOMIC DNA]</scope>
    <source>
        <strain evidence="3">cv. V14167</strain>
    </source>
</reference>
<evidence type="ECO:0000313" key="3">
    <source>
        <dbReference type="Proteomes" id="UP000515211"/>
    </source>
</evidence>
<name>A0A6P5NG22_ARADU</name>
<dbReference type="Proteomes" id="UP000515211">
    <property type="component" value="Chromosome 4"/>
</dbReference>
<protein>
    <submittedName>
        <fullName evidence="4">Protein SINE3-like isoform X1</fullName>
    </submittedName>
</protein>
<evidence type="ECO:0000313" key="4">
    <source>
        <dbReference type="RefSeq" id="XP_020995755.1"/>
    </source>
</evidence>
<accession>A0A6P5NG22</accession>
<evidence type="ECO:0000256" key="1">
    <source>
        <dbReference type="SAM" id="MobiDB-lite"/>
    </source>
</evidence>
<evidence type="ECO:0000256" key="2">
    <source>
        <dbReference type="SAM" id="Phobius"/>
    </source>
</evidence>
<keyword evidence="2" id="KW-0812">Transmembrane</keyword>
<organism evidence="3 4">
    <name type="scientific">Arachis duranensis</name>
    <name type="common">Wild peanut</name>
    <dbReference type="NCBI Taxonomy" id="130453"/>
    <lineage>
        <taxon>Eukaryota</taxon>
        <taxon>Viridiplantae</taxon>
        <taxon>Streptophyta</taxon>
        <taxon>Embryophyta</taxon>
        <taxon>Tracheophyta</taxon>
        <taxon>Spermatophyta</taxon>
        <taxon>Magnoliopsida</taxon>
        <taxon>eudicotyledons</taxon>
        <taxon>Gunneridae</taxon>
        <taxon>Pentapetalae</taxon>
        <taxon>rosids</taxon>
        <taxon>fabids</taxon>
        <taxon>Fabales</taxon>
        <taxon>Fabaceae</taxon>
        <taxon>Papilionoideae</taxon>
        <taxon>50 kb inversion clade</taxon>
        <taxon>dalbergioids sensu lato</taxon>
        <taxon>Dalbergieae</taxon>
        <taxon>Pterocarpus clade</taxon>
        <taxon>Arachis</taxon>
    </lineage>
</organism>
<reference evidence="4" key="2">
    <citation type="submission" date="2025-08" db="UniProtKB">
        <authorList>
            <consortium name="RefSeq"/>
        </authorList>
    </citation>
    <scope>IDENTIFICATION</scope>
    <source>
        <tissue evidence="4">Whole plant</tissue>
    </source>
</reference>
<feature type="transmembrane region" description="Helical" evidence="2">
    <location>
        <begin position="180"/>
        <end position="198"/>
    </location>
</feature>
<feature type="compositionally biased region" description="Polar residues" evidence="1">
    <location>
        <begin position="1"/>
        <end position="18"/>
    </location>
</feature>
<feature type="region of interest" description="Disordered" evidence="1">
    <location>
        <begin position="1"/>
        <end position="36"/>
    </location>
</feature>
<dbReference type="GeneID" id="107483391"/>
<sequence>MKDHQLQTPLKLSLSTRSAENHHAKSKVPSSKKSSKITRKNLNAEFTCVSEDSVDSSPISEISYLNYNDDAKTLLEETPSVTLLPTDTTLSEITNDVTGTGSTIDDCELDGFKFNSVEAEIALNFLKKSKVHLLKSSNVAPHYRKLIGEIIEYTIQDLSTKNMPEDTDCFNKVSSEKIRTVFLCFFVWIIVVWFMLFFNSGIPSGVVPT</sequence>
<dbReference type="AlphaFoldDB" id="A0A6P5NG22"/>